<proteinExistence type="predicted"/>
<organism evidence="2 3">
    <name type="scientific">Mycena citricolor</name>
    <dbReference type="NCBI Taxonomy" id="2018698"/>
    <lineage>
        <taxon>Eukaryota</taxon>
        <taxon>Fungi</taxon>
        <taxon>Dikarya</taxon>
        <taxon>Basidiomycota</taxon>
        <taxon>Agaricomycotina</taxon>
        <taxon>Agaricomycetes</taxon>
        <taxon>Agaricomycetidae</taxon>
        <taxon>Agaricales</taxon>
        <taxon>Marasmiineae</taxon>
        <taxon>Mycenaceae</taxon>
        <taxon>Mycena</taxon>
    </lineage>
</organism>
<evidence type="ECO:0000256" key="1">
    <source>
        <dbReference type="SAM" id="MobiDB-lite"/>
    </source>
</evidence>
<evidence type="ECO:0000313" key="3">
    <source>
        <dbReference type="Proteomes" id="UP001295794"/>
    </source>
</evidence>
<dbReference type="Proteomes" id="UP001295794">
    <property type="component" value="Unassembled WGS sequence"/>
</dbReference>
<comment type="caution">
    <text evidence="2">The sequence shown here is derived from an EMBL/GenBank/DDBJ whole genome shotgun (WGS) entry which is preliminary data.</text>
</comment>
<reference evidence="2" key="1">
    <citation type="submission" date="2023-11" db="EMBL/GenBank/DDBJ databases">
        <authorList>
            <person name="De Vega J J."/>
            <person name="De Vega J J."/>
        </authorList>
    </citation>
    <scope>NUCLEOTIDE SEQUENCE</scope>
</reference>
<sequence length="337" mass="36973">MTSPTISQSRENTMALARHSYSQSSVSLLSSNHATAVDVCSTMYGETHASPDAVERLYESSASESLNFGVLFYDSSLAISVSSLLLLNRHRSNPQRYENPVLTATSRSVITDIHQLSRHLSVIDVPRPIALLCTLFRLQPPRTGFLARHLDEPLFEALRVWTEIGDISETESFDGHRKTIVEHTLNVLILPGIHRDGQHRIQAPSESLILTPGPSSHSLPTSHPAAPGLGIPGTSLTIPSPLHFQLHIITRLSFNEQGRITHHRDFWDIKDVMGLVPGVSLAQWIGTRLAARGLTYAASFLYRPLGIGAPDETASAKQPLSEQDAMELGMVTDTNVK</sequence>
<evidence type="ECO:0000313" key="2">
    <source>
        <dbReference type="EMBL" id="CAK5262520.1"/>
    </source>
</evidence>
<accession>A0AAD2GTW5</accession>
<gene>
    <name evidence="2" type="ORF">MYCIT1_LOCUS1303</name>
</gene>
<dbReference type="AlphaFoldDB" id="A0AAD2GTW5"/>
<keyword evidence="3" id="KW-1185">Reference proteome</keyword>
<feature type="region of interest" description="Disordered" evidence="1">
    <location>
        <begin position="312"/>
        <end position="337"/>
    </location>
</feature>
<name>A0AAD2GTW5_9AGAR</name>
<dbReference type="EMBL" id="CAVNYO010000020">
    <property type="protein sequence ID" value="CAK5262520.1"/>
    <property type="molecule type" value="Genomic_DNA"/>
</dbReference>
<protein>
    <submittedName>
        <fullName evidence="2">Uncharacterized protein</fullName>
    </submittedName>
</protein>